<dbReference type="SUPFAM" id="SSF54292">
    <property type="entry name" value="2Fe-2S ferredoxin-like"/>
    <property type="match status" value="1"/>
</dbReference>
<accession>A0A4R2KFZ3</accession>
<organism evidence="7 8">
    <name type="scientific">Rhodovulum euryhalinum</name>
    <dbReference type="NCBI Taxonomy" id="35805"/>
    <lineage>
        <taxon>Bacteria</taxon>
        <taxon>Pseudomonadati</taxon>
        <taxon>Pseudomonadota</taxon>
        <taxon>Alphaproteobacteria</taxon>
        <taxon>Rhodobacterales</taxon>
        <taxon>Paracoccaceae</taxon>
        <taxon>Rhodovulum</taxon>
    </lineage>
</organism>
<dbReference type="SUPFAM" id="SSF47741">
    <property type="entry name" value="CO dehydrogenase ISP C-domain like"/>
    <property type="match status" value="1"/>
</dbReference>
<dbReference type="Gene3D" id="1.10.150.120">
    <property type="entry name" value="[2Fe-2S]-binding domain"/>
    <property type="match status" value="1"/>
</dbReference>
<dbReference type="PANTHER" id="PTHR44379:SF2">
    <property type="entry name" value="BLR6218 PROTEIN"/>
    <property type="match status" value="1"/>
</dbReference>
<evidence type="ECO:0000313" key="7">
    <source>
        <dbReference type="EMBL" id="TCO71177.1"/>
    </source>
</evidence>
<dbReference type="OrthoDB" id="9792018at2"/>
<keyword evidence="8" id="KW-1185">Reference proteome</keyword>
<evidence type="ECO:0000259" key="6">
    <source>
        <dbReference type="PROSITE" id="PS51085"/>
    </source>
</evidence>
<reference evidence="7 8" key="1">
    <citation type="submission" date="2019-03" db="EMBL/GenBank/DDBJ databases">
        <title>Genomic Encyclopedia of Type Strains, Phase IV (KMG-IV): sequencing the most valuable type-strain genomes for metagenomic binning, comparative biology and taxonomic classification.</title>
        <authorList>
            <person name="Goeker M."/>
        </authorList>
    </citation>
    <scope>NUCLEOTIDE SEQUENCE [LARGE SCALE GENOMIC DNA]</scope>
    <source>
        <strain evidence="7 8">DSM 4868</strain>
    </source>
</reference>
<comment type="caution">
    <text evidence="7">The sequence shown here is derived from an EMBL/GenBank/DDBJ whole genome shotgun (WGS) entry which is preliminary data.</text>
</comment>
<keyword evidence="4" id="KW-0408">Iron</keyword>
<dbReference type="GO" id="GO:0046872">
    <property type="term" value="F:metal ion binding"/>
    <property type="evidence" value="ECO:0007669"/>
    <property type="project" value="UniProtKB-KW"/>
</dbReference>
<dbReference type="EMBL" id="SLWW01000007">
    <property type="protein sequence ID" value="TCO71177.1"/>
    <property type="molecule type" value="Genomic_DNA"/>
</dbReference>
<keyword evidence="5" id="KW-0411">Iron-sulfur</keyword>
<dbReference type="InterPro" id="IPR012675">
    <property type="entry name" value="Beta-grasp_dom_sf"/>
</dbReference>
<dbReference type="AlphaFoldDB" id="A0A4R2KFZ3"/>
<evidence type="ECO:0000256" key="5">
    <source>
        <dbReference type="ARBA" id="ARBA00023014"/>
    </source>
</evidence>
<dbReference type="CDD" id="cd00207">
    <property type="entry name" value="fer2"/>
    <property type="match status" value="1"/>
</dbReference>
<dbReference type="Gene3D" id="3.10.20.30">
    <property type="match status" value="1"/>
</dbReference>
<evidence type="ECO:0000256" key="1">
    <source>
        <dbReference type="ARBA" id="ARBA00022714"/>
    </source>
</evidence>
<dbReference type="InterPro" id="IPR051452">
    <property type="entry name" value="Diverse_Oxidoreductases"/>
</dbReference>
<evidence type="ECO:0000313" key="8">
    <source>
        <dbReference type="Proteomes" id="UP000295142"/>
    </source>
</evidence>
<dbReference type="RefSeq" id="WP_132544318.1">
    <property type="nucleotide sequence ID" value="NZ_SLWW01000007.1"/>
</dbReference>
<dbReference type="InterPro" id="IPR001041">
    <property type="entry name" value="2Fe-2S_ferredoxin-type"/>
</dbReference>
<dbReference type="Pfam" id="PF00111">
    <property type="entry name" value="Fer2"/>
    <property type="match status" value="1"/>
</dbReference>
<dbReference type="InterPro" id="IPR036884">
    <property type="entry name" value="2Fe-2S-bd_dom_sf"/>
</dbReference>
<evidence type="ECO:0000256" key="4">
    <source>
        <dbReference type="ARBA" id="ARBA00023004"/>
    </source>
</evidence>
<dbReference type="Proteomes" id="UP000295142">
    <property type="component" value="Unassembled WGS sequence"/>
</dbReference>
<proteinExistence type="predicted"/>
<protein>
    <submittedName>
        <fullName evidence="7">Isoquinoline 1-oxidoreductase alpha subunit</fullName>
    </submittedName>
</protein>
<name>A0A4R2KFZ3_9RHOB</name>
<dbReference type="InterPro" id="IPR036010">
    <property type="entry name" value="2Fe-2S_ferredoxin-like_sf"/>
</dbReference>
<dbReference type="Pfam" id="PF01799">
    <property type="entry name" value="Fer2_2"/>
    <property type="match status" value="1"/>
</dbReference>
<evidence type="ECO:0000256" key="2">
    <source>
        <dbReference type="ARBA" id="ARBA00022723"/>
    </source>
</evidence>
<feature type="domain" description="2Fe-2S ferredoxin-type" evidence="6">
    <location>
        <begin position="1"/>
        <end position="74"/>
    </location>
</feature>
<dbReference type="PROSITE" id="PS00197">
    <property type="entry name" value="2FE2S_FER_1"/>
    <property type="match status" value="1"/>
</dbReference>
<evidence type="ECO:0000256" key="3">
    <source>
        <dbReference type="ARBA" id="ARBA00023002"/>
    </source>
</evidence>
<gene>
    <name evidence="7" type="ORF">EV655_10770</name>
</gene>
<dbReference type="PANTHER" id="PTHR44379">
    <property type="entry name" value="OXIDOREDUCTASE WITH IRON-SULFUR SUBUNIT"/>
    <property type="match status" value="1"/>
</dbReference>
<dbReference type="GO" id="GO:0051537">
    <property type="term" value="F:2 iron, 2 sulfur cluster binding"/>
    <property type="evidence" value="ECO:0007669"/>
    <property type="project" value="UniProtKB-KW"/>
</dbReference>
<keyword evidence="2" id="KW-0479">Metal-binding</keyword>
<sequence>MKLTVNGTEHDLDVDPEMPLLWVLRDILGLTGTKYGCGIGQCGACTVHLGGRAVQSCQVAAGDVDAPVTTIEGLGTPAAPHPVQAAWIETQVAQCGYCQSGQIMAAAALLAEVPAPSQNQIDDALAGNLCRCGTYPRIRAAVRLAADKLREG</sequence>
<dbReference type="InterPro" id="IPR006058">
    <property type="entry name" value="2Fe2S_fd_BS"/>
</dbReference>
<keyword evidence="3" id="KW-0560">Oxidoreductase</keyword>
<keyword evidence="1" id="KW-0001">2Fe-2S</keyword>
<dbReference type="PROSITE" id="PS51085">
    <property type="entry name" value="2FE2S_FER_2"/>
    <property type="match status" value="1"/>
</dbReference>
<dbReference type="InterPro" id="IPR002888">
    <property type="entry name" value="2Fe-2S-bd"/>
</dbReference>
<dbReference type="GO" id="GO:0016491">
    <property type="term" value="F:oxidoreductase activity"/>
    <property type="evidence" value="ECO:0007669"/>
    <property type="project" value="UniProtKB-KW"/>
</dbReference>